<organism evidence="1 2">
    <name type="scientific">Lecanicillium saksenae</name>
    <dbReference type="NCBI Taxonomy" id="468837"/>
    <lineage>
        <taxon>Eukaryota</taxon>
        <taxon>Fungi</taxon>
        <taxon>Dikarya</taxon>
        <taxon>Ascomycota</taxon>
        <taxon>Pezizomycotina</taxon>
        <taxon>Sordariomycetes</taxon>
        <taxon>Hypocreomycetidae</taxon>
        <taxon>Hypocreales</taxon>
        <taxon>Cordycipitaceae</taxon>
        <taxon>Lecanicillium</taxon>
    </lineage>
</organism>
<accession>A0ACC1QEB7</accession>
<reference evidence="1" key="1">
    <citation type="submission" date="2022-07" db="EMBL/GenBank/DDBJ databases">
        <title>Genome Sequence of Lecanicillium saksenae.</title>
        <authorList>
            <person name="Buettner E."/>
        </authorList>
    </citation>
    <scope>NUCLEOTIDE SEQUENCE</scope>
    <source>
        <strain evidence="1">VT-O1</strain>
    </source>
</reference>
<name>A0ACC1QEB7_9HYPO</name>
<dbReference type="EMBL" id="JANAKD010003303">
    <property type="protein sequence ID" value="KAJ3472250.1"/>
    <property type="molecule type" value="Genomic_DNA"/>
</dbReference>
<dbReference type="Proteomes" id="UP001148737">
    <property type="component" value="Unassembled WGS sequence"/>
</dbReference>
<evidence type="ECO:0000313" key="2">
    <source>
        <dbReference type="Proteomes" id="UP001148737"/>
    </source>
</evidence>
<proteinExistence type="predicted"/>
<protein>
    <submittedName>
        <fullName evidence="1">Uncharacterized protein</fullName>
    </submittedName>
</protein>
<gene>
    <name evidence="1" type="ORF">NLG97_g11151</name>
</gene>
<keyword evidence="2" id="KW-1185">Reference proteome</keyword>
<sequence>MERLSQEIIDRIAALLPEDRIEMVQAPPAPEQDAAKKRLSIIKKMVSKVQRIHDKDKGQDKGEASARPPAKYWTRADAATISHRWQRAVEPAVYSNLTLGYKGLGKLKNALERRPERSSYLRSLTAVLALTHEHWTYLGVKDALPPLFEALSAEKDKASVDLTLRFEAADHDLRHSTRQGMVFDRIHSKALGDIPCVKSLDFTPLASDSEKERRNVLQMHLMEQASLIQHFPNLQSVTWYFTESELQTVRDASRDAFAKYLEHNLPKKRGLAKISLTLSIGPLGTRIQSPMGVGVESYEALYQRLHTATPHATDLSYSGVVGPWHGAALTHWTVVL</sequence>
<comment type="caution">
    <text evidence="1">The sequence shown here is derived from an EMBL/GenBank/DDBJ whole genome shotgun (WGS) entry which is preliminary data.</text>
</comment>
<evidence type="ECO:0000313" key="1">
    <source>
        <dbReference type="EMBL" id="KAJ3472250.1"/>
    </source>
</evidence>